<evidence type="ECO:0000256" key="7">
    <source>
        <dbReference type="RuleBase" id="RU362091"/>
    </source>
</evidence>
<comment type="subcellular location">
    <subcellularLocation>
        <location evidence="1">Membrane</location>
        <topology evidence="1">Multi-pass membrane protein</topology>
    </subcellularLocation>
</comment>
<feature type="transmembrane region" description="Helical" evidence="8">
    <location>
        <begin position="428"/>
        <end position="450"/>
    </location>
</feature>
<feature type="transmembrane region" description="Helical" evidence="8">
    <location>
        <begin position="121"/>
        <end position="146"/>
    </location>
</feature>
<keyword evidence="6 8" id="KW-0472">Membrane</keyword>
<name>A0A6L5YCH2_9BACT</name>
<dbReference type="GO" id="GO:0005886">
    <property type="term" value="C:plasma membrane"/>
    <property type="evidence" value="ECO:0007669"/>
    <property type="project" value="TreeGrafter"/>
</dbReference>
<dbReference type="InterPro" id="IPR001734">
    <property type="entry name" value="Na/solute_symporter"/>
</dbReference>
<dbReference type="Gene3D" id="1.20.1730.10">
    <property type="entry name" value="Sodium/glucose cotransporter"/>
    <property type="match status" value="1"/>
</dbReference>
<evidence type="ECO:0000256" key="6">
    <source>
        <dbReference type="ARBA" id="ARBA00023136"/>
    </source>
</evidence>
<evidence type="ECO:0000256" key="8">
    <source>
        <dbReference type="SAM" id="Phobius"/>
    </source>
</evidence>
<keyword evidence="3" id="KW-0813">Transport</keyword>
<feature type="transmembrane region" description="Helical" evidence="8">
    <location>
        <begin position="482"/>
        <end position="500"/>
    </location>
</feature>
<keyword evidence="4 8" id="KW-0812">Transmembrane</keyword>
<feature type="transmembrane region" description="Helical" evidence="8">
    <location>
        <begin position="287"/>
        <end position="306"/>
    </location>
</feature>
<feature type="transmembrane region" description="Helical" evidence="8">
    <location>
        <begin position="457"/>
        <end position="476"/>
    </location>
</feature>
<protein>
    <submittedName>
        <fullName evidence="9">Sodium:solute symporter family protein</fullName>
    </submittedName>
</protein>
<feature type="transmembrane region" description="Helical" evidence="8">
    <location>
        <begin position="6"/>
        <end position="24"/>
    </location>
</feature>
<dbReference type="PANTHER" id="PTHR48086">
    <property type="entry name" value="SODIUM/PROLINE SYMPORTER-RELATED"/>
    <property type="match status" value="1"/>
</dbReference>
<evidence type="ECO:0000313" key="10">
    <source>
        <dbReference type="Proteomes" id="UP000473699"/>
    </source>
</evidence>
<dbReference type="PROSITE" id="PS50283">
    <property type="entry name" value="NA_SOLUT_SYMP_3"/>
    <property type="match status" value="1"/>
</dbReference>
<dbReference type="Pfam" id="PF00474">
    <property type="entry name" value="SSF"/>
    <property type="match status" value="1"/>
</dbReference>
<dbReference type="InterPro" id="IPR050277">
    <property type="entry name" value="Sodium:Solute_Symporter"/>
</dbReference>
<evidence type="ECO:0000256" key="2">
    <source>
        <dbReference type="ARBA" id="ARBA00006434"/>
    </source>
</evidence>
<dbReference type="AlphaFoldDB" id="A0A6L5YCH2"/>
<dbReference type="InterPro" id="IPR038377">
    <property type="entry name" value="Na/Glc_symporter_sf"/>
</dbReference>
<dbReference type="GO" id="GO:0022857">
    <property type="term" value="F:transmembrane transporter activity"/>
    <property type="evidence" value="ECO:0007669"/>
    <property type="project" value="InterPro"/>
</dbReference>
<dbReference type="EMBL" id="VUNH01000007">
    <property type="protein sequence ID" value="MST55889.1"/>
    <property type="molecule type" value="Genomic_DNA"/>
</dbReference>
<sequence length="505" mass="51610">MTGLTVAGIVLVLALIIGVGLYSGRKVKSAKDFLTGGGKAGPGLVCGALMGGLVSSQSTLGSVQLAFHYGLAAWWFTLGSGLGCLLMALGYTRALRNSGCVTELQIISGEYGGTVESIGSVLSATGIFITVLSQVMGCIGLFTLMFPSMSATAAAALSVLVMCCYVIFGGAWGAGLGGVVKVVLLYLSLMGGMVLILRSEGGLGGLTASLERLLGGTPLGLVQQAANNVPNLESAADISRRFMNLTARGTMKDLGSCVSLILGVLSTQTYAQAVWSARTDEAARKGVLMSAFLIPPLGIAGVLMGLSMRAHYLTAAEAAALAAAGQAVPDLPVLASTLHVMPAFALDHLQPILAGVVLGTLLITVIGGGAGLSLGMATILVKDIYKRFWPRLCTPAGELLATRLTIAIVLIVAAVLSIVIPNKTLNDFGFLSMALRGAVVFAPMTCALALKGRIRSGFILAAIVLAPVAVAAGHFFKLPGDPLLTGMAVSVGGCLLGLLFPPYKR</sequence>
<keyword evidence="10" id="KW-1185">Reference proteome</keyword>
<feature type="transmembrane region" description="Helical" evidence="8">
    <location>
        <begin position="352"/>
        <end position="380"/>
    </location>
</feature>
<reference evidence="9 10" key="1">
    <citation type="submission" date="2019-08" db="EMBL/GenBank/DDBJ databases">
        <title>In-depth cultivation of the pig gut microbiome towards novel bacterial diversity and tailored functional studies.</title>
        <authorList>
            <person name="Wylensek D."/>
            <person name="Hitch T.C.A."/>
            <person name="Clavel T."/>
        </authorList>
    </citation>
    <scope>NUCLEOTIDE SEQUENCE [LARGE SCALE GENOMIC DNA]</scope>
    <source>
        <strain evidence="9 10">SM-530-WT-4B</strain>
    </source>
</reference>
<evidence type="ECO:0000256" key="3">
    <source>
        <dbReference type="ARBA" id="ARBA00022448"/>
    </source>
</evidence>
<evidence type="ECO:0000256" key="4">
    <source>
        <dbReference type="ARBA" id="ARBA00022692"/>
    </source>
</evidence>
<feature type="transmembrane region" description="Helical" evidence="8">
    <location>
        <begin position="400"/>
        <end position="422"/>
    </location>
</feature>
<feature type="transmembrane region" description="Helical" evidence="8">
    <location>
        <begin position="153"/>
        <end position="172"/>
    </location>
</feature>
<dbReference type="Proteomes" id="UP000473699">
    <property type="component" value="Unassembled WGS sequence"/>
</dbReference>
<evidence type="ECO:0000256" key="5">
    <source>
        <dbReference type="ARBA" id="ARBA00022989"/>
    </source>
</evidence>
<evidence type="ECO:0000313" key="9">
    <source>
        <dbReference type="EMBL" id="MST55889.1"/>
    </source>
</evidence>
<keyword evidence="5 8" id="KW-1133">Transmembrane helix</keyword>
<proteinExistence type="inferred from homology"/>
<evidence type="ECO:0000256" key="1">
    <source>
        <dbReference type="ARBA" id="ARBA00004141"/>
    </source>
</evidence>
<dbReference type="RefSeq" id="WP_154528976.1">
    <property type="nucleotide sequence ID" value="NZ_VUNH01000007.1"/>
</dbReference>
<organism evidence="9 10">
    <name type="scientific">Pyramidobacter porci</name>
    <dbReference type="NCBI Taxonomy" id="2605789"/>
    <lineage>
        <taxon>Bacteria</taxon>
        <taxon>Thermotogati</taxon>
        <taxon>Synergistota</taxon>
        <taxon>Synergistia</taxon>
        <taxon>Synergistales</taxon>
        <taxon>Dethiosulfovibrionaceae</taxon>
        <taxon>Pyramidobacter</taxon>
    </lineage>
</organism>
<gene>
    <name evidence="9" type="ORF">FYJ74_07575</name>
</gene>
<accession>A0A6L5YCH2</accession>
<comment type="caution">
    <text evidence="9">The sequence shown here is derived from an EMBL/GenBank/DDBJ whole genome shotgun (WGS) entry which is preliminary data.</text>
</comment>
<feature type="transmembrane region" description="Helical" evidence="8">
    <location>
        <begin position="66"/>
        <end position="89"/>
    </location>
</feature>
<comment type="similarity">
    <text evidence="2 7">Belongs to the sodium:solute symporter (SSF) (TC 2.A.21) family.</text>
</comment>
<dbReference type="PANTHER" id="PTHR48086:SF7">
    <property type="entry name" value="SODIUM-SOLUTE SYMPORTER-RELATED"/>
    <property type="match status" value="1"/>
</dbReference>